<sequence length="327" mass="38297">MDFTYRSMPIRSLSRINPLINQPKQQIKDVPRTGQQRLWILVSHFLSIPEIFNLMKTCKMLYIVSYEPELWHDILISQFQSKFVLSIINGSYQDVNIVTRIDYKLEAAIIDEYIPIYCDEVTKEDENDLFELFQTTGLIVDQAPPLTSADLNKVDPNEFRNIALILYQLSCIECHNIKIDCFYCKVLRKSICLKCLKSDKYKMLSIGSCKSKFKITQEELDSLNLNYAEATNPINYGFSNMKLYYEFQVKKALEKHKIPSYMRFKEIENKLEKEGYADAVSLAYGKIVEKFLKGKDDNLDRCVIYIIKRYERSKNAAKNGKKRKLKN</sequence>
<dbReference type="PANTHER" id="PTHR10142">
    <property type="entry name" value="DNA REPAIR PROTEIN COMPLEMENTING XP-A CELLS"/>
    <property type="match status" value="1"/>
</dbReference>
<dbReference type="InterPro" id="IPR009061">
    <property type="entry name" value="DNA-bd_dom_put_sf"/>
</dbReference>
<dbReference type="InterPro" id="IPR036047">
    <property type="entry name" value="F-box-like_dom_sf"/>
</dbReference>
<dbReference type="InterPro" id="IPR022656">
    <property type="entry name" value="XPA_C"/>
</dbReference>
<dbReference type="GO" id="GO:0003684">
    <property type="term" value="F:damaged DNA binding"/>
    <property type="evidence" value="ECO:0007669"/>
    <property type="project" value="InterPro"/>
</dbReference>
<comment type="caution">
    <text evidence="5">The sequence shown here is derived from an EMBL/GenBank/DDBJ whole genome shotgun (WGS) entry which is preliminary data.</text>
</comment>
<dbReference type="Pfam" id="PF05181">
    <property type="entry name" value="XPA_C"/>
    <property type="match status" value="1"/>
</dbReference>
<evidence type="ECO:0000256" key="3">
    <source>
        <dbReference type="ARBA" id="ARBA00023242"/>
    </source>
</evidence>
<dbReference type="AlphaFoldDB" id="A0AAU9IMR2"/>
<name>A0AAU9IMR2_9CILI</name>
<dbReference type="SUPFAM" id="SSF81383">
    <property type="entry name" value="F-box domain"/>
    <property type="match status" value="1"/>
</dbReference>
<dbReference type="InterPro" id="IPR000465">
    <property type="entry name" value="XPA/RAD14"/>
</dbReference>
<accession>A0AAU9IMR2</accession>
<feature type="domain" description="XPA C-terminal" evidence="4">
    <location>
        <begin position="200"/>
        <end position="249"/>
    </location>
</feature>
<organism evidence="5 6">
    <name type="scientific">Blepharisma stoltei</name>
    <dbReference type="NCBI Taxonomy" id="1481888"/>
    <lineage>
        <taxon>Eukaryota</taxon>
        <taxon>Sar</taxon>
        <taxon>Alveolata</taxon>
        <taxon>Ciliophora</taxon>
        <taxon>Postciliodesmatophora</taxon>
        <taxon>Heterotrichea</taxon>
        <taxon>Heterotrichida</taxon>
        <taxon>Blepharismidae</taxon>
        <taxon>Blepharisma</taxon>
    </lineage>
</organism>
<dbReference type="GO" id="GO:1901255">
    <property type="term" value="P:nucleotide-excision repair involved in interstrand cross-link repair"/>
    <property type="evidence" value="ECO:0007669"/>
    <property type="project" value="TreeGrafter"/>
</dbReference>
<dbReference type="GO" id="GO:0000110">
    <property type="term" value="C:nucleotide-excision repair factor 1 complex"/>
    <property type="evidence" value="ECO:0007669"/>
    <property type="project" value="TreeGrafter"/>
</dbReference>
<dbReference type="EMBL" id="CAJZBQ010000006">
    <property type="protein sequence ID" value="CAG9312464.1"/>
    <property type="molecule type" value="Genomic_DNA"/>
</dbReference>
<evidence type="ECO:0000259" key="4">
    <source>
        <dbReference type="Pfam" id="PF05181"/>
    </source>
</evidence>
<evidence type="ECO:0000256" key="1">
    <source>
        <dbReference type="ARBA" id="ARBA00004123"/>
    </source>
</evidence>
<gene>
    <name evidence="5" type="ORF">BSTOLATCC_MIC6567</name>
</gene>
<dbReference type="GO" id="GO:0000715">
    <property type="term" value="P:nucleotide-excision repair, DNA damage recognition"/>
    <property type="evidence" value="ECO:0007669"/>
    <property type="project" value="TreeGrafter"/>
</dbReference>
<keyword evidence="2" id="KW-0862">Zinc</keyword>
<evidence type="ECO:0000313" key="6">
    <source>
        <dbReference type="Proteomes" id="UP001162131"/>
    </source>
</evidence>
<keyword evidence="6" id="KW-1185">Reference proteome</keyword>
<dbReference type="PANTHER" id="PTHR10142:SF0">
    <property type="entry name" value="DNA REPAIR PROTEIN COMPLEMENTING XP-A CELLS"/>
    <property type="match status" value="1"/>
</dbReference>
<dbReference type="GO" id="GO:0006284">
    <property type="term" value="P:base-excision repair"/>
    <property type="evidence" value="ECO:0007669"/>
    <property type="project" value="TreeGrafter"/>
</dbReference>
<protein>
    <recommendedName>
        <fullName evidence="4">XPA C-terminal domain-containing protein</fullName>
    </recommendedName>
</protein>
<evidence type="ECO:0000256" key="2">
    <source>
        <dbReference type="ARBA" id="ARBA00022833"/>
    </source>
</evidence>
<dbReference type="Proteomes" id="UP001162131">
    <property type="component" value="Unassembled WGS sequence"/>
</dbReference>
<evidence type="ECO:0000313" key="5">
    <source>
        <dbReference type="EMBL" id="CAG9312464.1"/>
    </source>
</evidence>
<comment type="subcellular location">
    <subcellularLocation>
        <location evidence="1">Nucleus</location>
    </subcellularLocation>
</comment>
<dbReference type="SUPFAM" id="SSF46955">
    <property type="entry name" value="Putative DNA-binding domain"/>
    <property type="match status" value="1"/>
</dbReference>
<dbReference type="Gene3D" id="3.90.530.10">
    <property type="entry name" value="XPA C-terminal domain"/>
    <property type="match status" value="1"/>
</dbReference>
<dbReference type="GO" id="GO:0070914">
    <property type="term" value="P:UV-damage excision repair"/>
    <property type="evidence" value="ECO:0007669"/>
    <property type="project" value="TreeGrafter"/>
</dbReference>
<dbReference type="InterPro" id="IPR037129">
    <property type="entry name" value="XPA_sf"/>
</dbReference>
<reference evidence="5" key="1">
    <citation type="submission" date="2021-09" db="EMBL/GenBank/DDBJ databases">
        <authorList>
            <consortium name="AG Swart"/>
            <person name="Singh M."/>
            <person name="Singh A."/>
            <person name="Seah K."/>
            <person name="Emmerich C."/>
        </authorList>
    </citation>
    <scope>NUCLEOTIDE SEQUENCE</scope>
    <source>
        <strain evidence="5">ATCC30299</strain>
    </source>
</reference>
<proteinExistence type="predicted"/>
<keyword evidence="3" id="KW-0539">Nucleus</keyword>